<accession>A0ABU0MTG4</accession>
<sequence length="75" mass="7797">MALRAVLDLARKSALRSEELEWIASRDASCAPAEDGGTAAMLDSNACRVDRTAERAAVLERMLGAHAAGNGAGVQ</sequence>
<dbReference type="RefSeq" id="WP_209989853.1">
    <property type="nucleotide sequence ID" value="NZ_JAGINO010000031.1"/>
</dbReference>
<gene>
    <name evidence="2" type="ORF">QO018_005630</name>
</gene>
<proteinExistence type="predicted"/>
<dbReference type="InterPro" id="IPR009739">
    <property type="entry name" value="LprI-like_N"/>
</dbReference>
<protein>
    <submittedName>
        <fullName evidence="2">Uncharacterized protein YecT (DUF1311 family)</fullName>
    </submittedName>
</protein>
<dbReference type="Pfam" id="PF07007">
    <property type="entry name" value="LprI"/>
    <property type="match status" value="1"/>
</dbReference>
<evidence type="ECO:0000313" key="3">
    <source>
        <dbReference type="Proteomes" id="UP001244552"/>
    </source>
</evidence>
<comment type="caution">
    <text evidence="2">The sequence shown here is derived from an EMBL/GenBank/DDBJ whole genome shotgun (WGS) entry which is preliminary data.</text>
</comment>
<reference evidence="2 3" key="1">
    <citation type="submission" date="2023-07" db="EMBL/GenBank/DDBJ databases">
        <title>Genomic Encyclopedia of Type Strains, Phase IV (KMG-IV): sequencing the most valuable type-strain genomes for metagenomic binning, comparative biology and taxonomic classification.</title>
        <authorList>
            <person name="Goeker M."/>
        </authorList>
    </citation>
    <scope>NUCLEOTIDE SEQUENCE [LARGE SCALE GENOMIC DNA]</scope>
    <source>
        <strain evidence="2 3">DSM 19922</strain>
    </source>
</reference>
<dbReference type="Proteomes" id="UP001244552">
    <property type="component" value="Unassembled WGS sequence"/>
</dbReference>
<keyword evidence="3" id="KW-1185">Reference proteome</keyword>
<feature type="domain" description="Lysozyme inhibitor LprI-like N-terminal" evidence="1">
    <location>
        <begin position="10"/>
        <end position="59"/>
    </location>
</feature>
<organism evidence="2 3">
    <name type="scientific">Azospirillum picis</name>
    <dbReference type="NCBI Taxonomy" id="488438"/>
    <lineage>
        <taxon>Bacteria</taxon>
        <taxon>Pseudomonadati</taxon>
        <taxon>Pseudomonadota</taxon>
        <taxon>Alphaproteobacteria</taxon>
        <taxon>Rhodospirillales</taxon>
        <taxon>Azospirillaceae</taxon>
        <taxon>Azospirillum</taxon>
    </lineage>
</organism>
<evidence type="ECO:0000259" key="1">
    <source>
        <dbReference type="Pfam" id="PF07007"/>
    </source>
</evidence>
<evidence type="ECO:0000313" key="2">
    <source>
        <dbReference type="EMBL" id="MDQ0536732.1"/>
    </source>
</evidence>
<dbReference type="EMBL" id="JAUSVU010000031">
    <property type="protein sequence ID" value="MDQ0536732.1"/>
    <property type="molecule type" value="Genomic_DNA"/>
</dbReference>
<dbReference type="Gene3D" id="1.20.1270.180">
    <property type="match status" value="1"/>
</dbReference>
<name>A0ABU0MTG4_9PROT</name>